<organism evidence="1 2">
    <name type="scientific">Diaporthe vaccinii</name>
    <dbReference type="NCBI Taxonomy" id="105482"/>
    <lineage>
        <taxon>Eukaryota</taxon>
        <taxon>Fungi</taxon>
        <taxon>Dikarya</taxon>
        <taxon>Ascomycota</taxon>
        <taxon>Pezizomycotina</taxon>
        <taxon>Sordariomycetes</taxon>
        <taxon>Sordariomycetidae</taxon>
        <taxon>Diaporthales</taxon>
        <taxon>Diaporthaceae</taxon>
        <taxon>Diaporthe</taxon>
        <taxon>Diaporthe eres species complex</taxon>
    </lineage>
</organism>
<gene>
    <name evidence="1" type="ORF">FJTKL_01573</name>
</gene>
<sequence length="157" mass="17245">MNCEGEDNNGHAIEGDTNGQGLFEGCVFKDVKQTVVDDFKGHLFSVGSTSVPCRTSLVIGKCRVSAEIHTYWRYFESYIIITLVLAIKSGHVSRITVKRENSSAIPTDGSSSSRARACGPLDESTKPVSHTFAFNLVYSAFDAVVVFSFHLLRPVFF</sequence>
<name>A0ABR4E060_9PEZI</name>
<accession>A0ABR4E060</accession>
<reference evidence="1 2" key="1">
    <citation type="submission" date="2024-03" db="EMBL/GenBank/DDBJ databases">
        <title>A high-quality draft genome sequence of Diaporthe vaccinii, a causative agent of upright dieback and viscid rot disease in cranberry plants.</title>
        <authorList>
            <person name="Sarrasin M."/>
            <person name="Lang B.F."/>
            <person name="Burger G."/>
        </authorList>
    </citation>
    <scope>NUCLEOTIDE SEQUENCE [LARGE SCALE GENOMIC DNA]</scope>
    <source>
        <strain evidence="1 2">IS7</strain>
    </source>
</reference>
<keyword evidence="2" id="KW-1185">Reference proteome</keyword>
<dbReference type="EMBL" id="JBAWTH010000126">
    <property type="protein sequence ID" value="KAL2275816.1"/>
    <property type="molecule type" value="Genomic_DNA"/>
</dbReference>
<evidence type="ECO:0000313" key="1">
    <source>
        <dbReference type="EMBL" id="KAL2275816.1"/>
    </source>
</evidence>
<protein>
    <submittedName>
        <fullName evidence="1">Uncharacterized protein</fullName>
    </submittedName>
</protein>
<proteinExistence type="predicted"/>
<evidence type="ECO:0000313" key="2">
    <source>
        <dbReference type="Proteomes" id="UP001600888"/>
    </source>
</evidence>
<comment type="caution">
    <text evidence="1">The sequence shown here is derived from an EMBL/GenBank/DDBJ whole genome shotgun (WGS) entry which is preliminary data.</text>
</comment>
<dbReference type="Proteomes" id="UP001600888">
    <property type="component" value="Unassembled WGS sequence"/>
</dbReference>